<reference evidence="2" key="1">
    <citation type="submission" date="2021-06" db="EMBL/GenBank/DDBJ databases">
        <title>Comparative genomics, transcriptomics and evolutionary studies reveal genomic signatures of adaptation to plant cell wall in hemibiotrophic fungi.</title>
        <authorList>
            <consortium name="DOE Joint Genome Institute"/>
            <person name="Baroncelli R."/>
            <person name="Diaz J.F."/>
            <person name="Benocci T."/>
            <person name="Peng M."/>
            <person name="Battaglia E."/>
            <person name="Haridas S."/>
            <person name="Andreopoulos W."/>
            <person name="Labutti K."/>
            <person name="Pangilinan J."/>
            <person name="Floch G.L."/>
            <person name="Makela M.R."/>
            <person name="Henrissat B."/>
            <person name="Grigoriev I.V."/>
            <person name="Crouch J.A."/>
            <person name="De Vries R.P."/>
            <person name="Sukno S.A."/>
            <person name="Thon M.R."/>
        </authorList>
    </citation>
    <scope>NUCLEOTIDE SEQUENCE</scope>
    <source>
        <strain evidence="2">MAFF235873</strain>
    </source>
</reference>
<dbReference type="AlphaFoldDB" id="A0AAD9M8F1"/>
<name>A0AAD9M8F1_9PEZI</name>
<keyword evidence="3" id="KW-1185">Reference proteome</keyword>
<evidence type="ECO:0000256" key="1">
    <source>
        <dbReference type="SAM" id="SignalP"/>
    </source>
</evidence>
<evidence type="ECO:0000313" key="3">
    <source>
        <dbReference type="Proteomes" id="UP001232148"/>
    </source>
</evidence>
<gene>
    <name evidence="2" type="ORF">LX32DRAFT_180444</name>
</gene>
<proteinExistence type="predicted"/>
<accession>A0AAD9M8F1</accession>
<sequence length="212" mass="23217">MNAWCLSIYLSTYYLLLPITTYLPSVCPSVRLSGVPQGSFLLPCDEIQNQDGLPCSPLFLLPLLPSVRRLFFSPLPPPPPPPPPPLPPVTLQTHRRLTDTYSSSSDTHRRLLNLLPPAQLGSTRLDSTRLASPPIARLAVSTPTTYTASLALPCSAASASTTYAAWKHPDTHTISLINTHTHTHTYPSPFSARQYSPRISSSLDLIILLVTR</sequence>
<organism evidence="2 3">
    <name type="scientific">Colletotrichum zoysiae</name>
    <dbReference type="NCBI Taxonomy" id="1216348"/>
    <lineage>
        <taxon>Eukaryota</taxon>
        <taxon>Fungi</taxon>
        <taxon>Dikarya</taxon>
        <taxon>Ascomycota</taxon>
        <taxon>Pezizomycotina</taxon>
        <taxon>Sordariomycetes</taxon>
        <taxon>Hypocreomycetidae</taxon>
        <taxon>Glomerellales</taxon>
        <taxon>Glomerellaceae</taxon>
        <taxon>Colletotrichum</taxon>
        <taxon>Colletotrichum graminicola species complex</taxon>
    </lineage>
</organism>
<comment type="caution">
    <text evidence="2">The sequence shown here is derived from an EMBL/GenBank/DDBJ whole genome shotgun (WGS) entry which is preliminary data.</text>
</comment>
<protein>
    <submittedName>
        <fullName evidence="2">Uncharacterized protein</fullName>
    </submittedName>
</protein>
<dbReference type="EMBL" id="MU842829">
    <property type="protein sequence ID" value="KAK2032578.1"/>
    <property type="molecule type" value="Genomic_DNA"/>
</dbReference>
<evidence type="ECO:0000313" key="2">
    <source>
        <dbReference type="EMBL" id="KAK2032578.1"/>
    </source>
</evidence>
<feature type="signal peptide" evidence="1">
    <location>
        <begin position="1"/>
        <end position="18"/>
    </location>
</feature>
<dbReference type="Proteomes" id="UP001232148">
    <property type="component" value="Unassembled WGS sequence"/>
</dbReference>
<feature type="chain" id="PRO_5042189091" evidence="1">
    <location>
        <begin position="19"/>
        <end position="212"/>
    </location>
</feature>
<keyword evidence="1" id="KW-0732">Signal</keyword>